<evidence type="ECO:0000313" key="2">
    <source>
        <dbReference type="Proteomes" id="UP000019471"/>
    </source>
</evidence>
<dbReference type="Proteomes" id="UP000019471">
    <property type="component" value="Unassembled WGS sequence"/>
</dbReference>
<dbReference type="RefSeq" id="XP_007748640.1">
    <property type="nucleotide sequence ID" value="XM_007750450.1"/>
</dbReference>
<name>W9WQE9_9EURO</name>
<protein>
    <submittedName>
        <fullName evidence="1">Uncharacterized protein</fullName>
    </submittedName>
</protein>
<sequence length="170" mass="19121">MDQGAEYAKSLQHGLASLSAGAQEQHDPKNEFAFELVPSQHIDELTFPTTFHFQTPEGAIFHTWSWTASLIIGVCMTSLCHKDDQWQELDSSATDSATQNICMSYEYAANLKPLGAQFLQLPLICAFFVCCEEVKNWILRKINLLVSELHIYYTREFLEPMAASILGNLG</sequence>
<proteinExistence type="predicted"/>
<reference evidence="1 2" key="1">
    <citation type="submission" date="2013-03" db="EMBL/GenBank/DDBJ databases">
        <title>The Genome Sequence of Cladophialophora psammophila CBS 110553.</title>
        <authorList>
            <consortium name="The Broad Institute Genomics Platform"/>
            <person name="Cuomo C."/>
            <person name="de Hoog S."/>
            <person name="Gorbushina A."/>
            <person name="Walker B."/>
            <person name="Young S.K."/>
            <person name="Zeng Q."/>
            <person name="Gargeya S."/>
            <person name="Fitzgerald M."/>
            <person name="Haas B."/>
            <person name="Abouelleil A."/>
            <person name="Allen A.W."/>
            <person name="Alvarado L."/>
            <person name="Arachchi H.M."/>
            <person name="Berlin A.M."/>
            <person name="Chapman S.B."/>
            <person name="Gainer-Dewar J."/>
            <person name="Goldberg J."/>
            <person name="Griggs A."/>
            <person name="Gujja S."/>
            <person name="Hansen M."/>
            <person name="Howarth C."/>
            <person name="Imamovic A."/>
            <person name="Ireland A."/>
            <person name="Larimer J."/>
            <person name="McCowan C."/>
            <person name="Murphy C."/>
            <person name="Pearson M."/>
            <person name="Poon T.W."/>
            <person name="Priest M."/>
            <person name="Roberts A."/>
            <person name="Saif S."/>
            <person name="Shea T."/>
            <person name="Sisk P."/>
            <person name="Sykes S."/>
            <person name="Wortman J."/>
            <person name="Nusbaum C."/>
            <person name="Birren B."/>
        </authorList>
    </citation>
    <scope>NUCLEOTIDE SEQUENCE [LARGE SCALE GENOMIC DNA]</scope>
    <source>
        <strain evidence="1 2">CBS 110553</strain>
    </source>
</reference>
<dbReference type="GeneID" id="19194567"/>
<keyword evidence="2" id="KW-1185">Reference proteome</keyword>
<accession>W9WQE9</accession>
<dbReference type="OrthoDB" id="5429770at2759"/>
<dbReference type="STRING" id="1182543.W9WQE9"/>
<comment type="caution">
    <text evidence="1">The sequence shown here is derived from an EMBL/GenBank/DDBJ whole genome shotgun (WGS) entry which is preliminary data.</text>
</comment>
<dbReference type="HOGENOM" id="CLU_1570468_0_0_1"/>
<gene>
    <name evidence="1" type="ORF">A1O5_09872</name>
</gene>
<evidence type="ECO:0000313" key="1">
    <source>
        <dbReference type="EMBL" id="EXJ67225.1"/>
    </source>
</evidence>
<dbReference type="AlphaFoldDB" id="W9WQE9"/>
<dbReference type="EMBL" id="AMGX01000017">
    <property type="protein sequence ID" value="EXJ67225.1"/>
    <property type="molecule type" value="Genomic_DNA"/>
</dbReference>
<organism evidence="1 2">
    <name type="scientific">Cladophialophora psammophila CBS 110553</name>
    <dbReference type="NCBI Taxonomy" id="1182543"/>
    <lineage>
        <taxon>Eukaryota</taxon>
        <taxon>Fungi</taxon>
        <taxon>Dikarya</taxon>
        <taxon>Ascomycota</taxon>
        <taxon>Pezizomycotina</taxon>
        <taxon>Eurotiomycetes</taxon>
        <taxon>Chaetothyriomycetidae</taxon>
        <taxon>Chaetothyriales</taxon>
        <taxon>Herpotrichiellaceae</taxon>
        <taxon>Cladophialophora</taxon>
    </lineage>
</organism>